<dbReference type="AlphaFoldDB" id="A0A392NA33"/>
<proteinExistence type="predicted"/>
<feature type="region of interest" description="Disordered" evidence="1">
    <location>
        <begin position="43"/>
        <end position="69"/>
    </location>
</feature>
<organism evidence="3 4">
    <name type="scientific">Trifolium medium</name>
    <dbReference type="NCBI Taxonomy" id="97028"/>
    <lineage>
        <taxon>Eukaryota</taxon>
        <taxon>Viridiplantae</taxon>
        <taxon>Streptophyta</taxon>
        <taxon>Embryophyta</taxon>
        <taxon>Tracheophyta</taxon>
        <taxon>Spermatophyta</taxon>
        <taxon>Magnoliopsida</taxon>
        <taxon>eudicotyledons</taxon>
        <taxon>Gunneridae</taxon>
        <taxon>Pentapetalae</taxon>
        <taxon>rosids</taxon>
        <taxon>fabids</taxon>
        <taxon>Fabales</taxon>
        <taxon>Fabaceae</taxon>
        <taxon>Papilionoideae</taxon>
        <taxon>50 kb inversion clade</taxon>
        <taxon>NPAAA clade</taxon>
        <taxon>Hologalegina</taxon>
        <taxon>IRL clade</taxon>
        <taxon>Trifolieae</taxon>
        <taxon>Trifolium</taxon>
    </lineage>
</organism>
<protein>
    <submittedName>
        <fullName evidence="3">Copia protein</fullName>
    </submittedName>
</protein>
<reference evidence="3 4" key="1">
    <citation type="journal article" date="2018" name="Front. Plant Sci.">
        <title>Red Clover (Trifolium pratense) and Zigzag Clover (T. medium) - A Picture of Genomic Similarities and Differences.</title>
        <authorList>
            <person name="Dluhosova J."/>
            <person name="Istvanek J."/>
            <person name="Nedelnik J."/>
            <person name="Repkova J."/>
        </authorList>
    </citation>
    <scope>NUCLEOTIDE SEQUENCE [LARGE SCALE GENOMIC DNA]</scope>
    <source>
        <strain evidence="4">cv. 10/8</strain>
        <tissue evidence="3">Leaf</tissue>
    </source>
</reference>
<evidence type="ECO:0000313" key="3">
    <source>
        <dbReference type="EMBL" id="MCH96532.1"/>
    </source>
</evidence>
<evidence type="ECO:0000259" key="2">
    <source>
        <dbReference type="Pfam" id="PF07727"/>
    </source>
</evidence>
<keyword evidence="4" id="KW-1185">Reference proteome</keyword>
<name>A0A392NA33_9FABA</name>
<dbReference type="EMBL" id="LXQA010032563">
    <property type="protein sequence ID" value="MCH96532.1"/>
    <property type="molecule type" value="Genomic_DNA"/>
</dbReference>
<feature type="compositionally biased region" description="Low complexity" evidence="1">
    <location>
        <begin position="58"/>
        <end position="69"/>
    </location>
</feature>
<evidence type="ECO:0000313" key="4">
    <source>
        <dbReference type="Proteomes" id="UP000265520"/>
    </source>
</evidence>
<feature type="domain" description="Reverse transcriptase Ty1/copia-type" evidence="2">
    <location>
        <begin position="153"/>
        <end position="204"/>
    </location>
</feature>
<feature type="compositionally biased region" description="Pro residues" evidence="1">
    <location>
        <begin position="44"/>
        <end position="57"/>
    </location>
</feature>
<comment type="caution">
    <text evidence="3">The sequence shown here is derived from an EMBL/GenBank/DDBJ whole genome shotgun (WGS) entry which is preliminary data.</text>
</comment>
<accession>A0A392NA33</accession>
<gene>
    <name evidence="3" type="ORF">A2U01_0017519</name>
</gene>
<dbReference type="InterPro" id="IPR013103">
    <property type="entry name" value="RVT_2"/>
</dbReference>
<sequence>MTCTHLFTINGPIPPYKLFPLTLVCHLIYLTLHLSHPSDHIILLPPPPPQHPLPPSTDTPDTSSIPTPLAQLAPPIRTMATRSMRGIYKPRKLFNLSITIDDPTISPLPKNPKLALSDPNWKSAMQSEFDALIRNNTWDLVPRPCDVNIIRCDGRSQIAGVDCAETFSPVVKPATIRTVLTIALSKSWPIHQLDVQNAFLHGDLH</sequence>
<dbReference type="Proteomes" id="UP000265520">
    <property type="component" value="Unassembled WGS sequence"/>
</dbReference>
<evidence type="ECO:0000256" key="1">
    <source>
        <dbReference type="SAM" id="MobiDB-lite"/>
    </source>
</evidence>
<feature type="non-terminal residue" evidence="3">
    <location>
        <position position="205"/>
    </location>
</feature>
<dbReference type="Pfam" id="PF07727">
    <property type="entry name" value="RVT_2"/>
    <property type="match status" value="1"/>
</dbReference>